<name>A0A061BQC1_RHOTO</name>
<feature type="compositionally biased region" description="Basic and acidic residues" evidence="1">
    <location>
        <begin position="208"/>
        <end position="233"/>
    </location>
</feature>
<feature type="compositionally biased region" description="Basic and acidic residues" evidence="1">
    <location>
        <begin position="142"/>
        <end position="163"/>
    </location>
</feature>
<evidence type="ECO:0000313" key="2">
    <source>
        <dbReference type="EMBL" id="CDR49270.1"/>
    </source>
</evidence>
<dbReference type="OrthoDB" id="2526820at2759"/>
<reference evidence="2" key="1">
    <citation type="journal article" date="2014" name="Genome Announc.">
        <title>Draft genome sequence of Rhodosporidium toruloides CECT1137, an oleaginous yeast of biotechnological interest.</title>
        <authorList>
            <person name="Morin N."/>
            <person name="Calcas X."/>
            <person name="Devillers H."/>
            <person name="Durrens P."/>
            <person name="Sherman D.J."/>
            <person name="Nicaud J.-M."/>
            <person name="Neuveglise C."/>
        </authorList>
    </citation>
    <scope>NUCLEOTIDE SEQUENCE</scope>
    <source>
        <strain evidence="2">CECT1137</strain>
    </source>
</reference>
<feature type="region of interest" description="Disordered" evidence="1">
    <location>
        <begin position="254"/>
        <end position="289"/>
    </location>
</feature>
<feature type="compositionally biased region" description="Acidic residues" evidence="1">
    <location>
        <begin position="257"/>
        <end position="269"/>
    </location>
</feature>
<feature type="region of interest" description="Disordered" evidence="1">
    <location>
        <begin position="1"/>
        <end position="50"/>
    </location>
</feature>
<organism evidence="2">
    <name type="scientific">Rhodotorula toruloides</name>
    <name type="common">Yeast</name>
    <name type="synonym">Rhodosporidium toruloides</name>
    <dbReference type="NCBI Taxonomy" id="5286"/>
    <lineage>
        <taxon>Eukaryota</taxon>
        <taxon>Fungi</taxon>
        <taxon>Dikarya</taxon>
        <taxon>Basidiomycota</taxon>
        <taxon>Pucciniomycotina</taxon>
        <taxon>Microbotryomycetes</taxon>
        <taxon>Sporidiobolales</taxon>
        <taxon>Sporidiobolaceae</taxon>
        <taxon>Rhodotorula</taxon>
    </lineage>
</organism>
<proteinExistence type="predicted"/>
<dbReference type="EMBL" id="LK052960">
    <property type="protein sequence ID" value="CDR49270.1"/>
    <property type="molecule type" value="Genomic_DNA"/>
</dbReference>
<dbReference type="AlphaFoldDB" id="A0A061BQC1"/>
<feature type="region of interest" description="Disordered" evidence="1">
    <location>
        <begin position="124"/>
        <end position="233"/>
    </location>
</feature>
<evidence type="ECO:0000256" key="1">
    <source>
        <dbReference type="SAM" id="MobiDB-lite"/>
    </source>
</evidence>
<feature type="compositionally biased region" description="Polar residues" evidence="1">
    <location>
        <begin position="128"/>
        <end position="138"/>
    </location>
</feature>
<protein>
    <submittedName>
        <fullName evidence="2">RHTO0S25e00122g1_1</fullName>
    </submittedName>
</protein>
<gene>
    <name evidence="2" type="ORF">RHTO0S_25e00122g</name>
</gene>
<accession>A0A061BQC1</accession>
<sequence length="306" mass="34192">MHGLHLPRPAKCDSLPPVPSSSSAAPPNPHQPSQTSGHSTRRIPPRNFSELRAQARIVRGERKSPFLRKTTAGKERDLKELSVEQLSAMFERNARLLDSPDTFANLPGGDSRLRNQQERIRSRLHDLQSMSQIKQELASTHLESEEERKVKKEEDERDGRGEMEGVVEDGPAEEAISPSAKRRIAAQVLSNAPNSLSLEESMSLQRQAAERARKAAERREQKMELDAKRPEKTGELLKGALGVDSALSNYMFHADSDDSLDEEDIDDWLNEGQRGANGELNDEEDAQLNPLRTAYMEGWSRAAKEG</sequence>
<feature type="compositionally biased region" description="Polar residues" evidence="1">
    <location>
        <begin position="188"/>
        <end position="204"/>
    </location>
</feature>